<dbReference type="GO" id="GO:0003677">
    <property type="term" value="F:DNA binding"/>
    <property type="evidence" value="ECO:0007669"/>
    <property type="project" value="InterPro"/>
</dbReference>
<reference evidence="8" key="1">
    <citation type="submission" date="2019-08" db="EMBL/GenBank/DDBJ databases">
        <authorList>
            <person name="Kucharzyk K."/>
            <person name="Murdoch R.W."/>
            <person name="Higgins S."/>
            <person name="Loffler F."/>
        </authorList>
    </citation>
    <scope>NUCLEOTIDE SEQUENCE</scope>
</reference>
<dbReference type="GO" id="GO:0006281">
    <property type="term" value="P:DNA repair"/>
    <property type="evidence" value="ECO:0007669"/>
    <property type="project" value="UniProtKB-KW"/>
</dbReference>
<name>A0A645IP16_9ZZZZ</name>
<keyword evidence="5" id="KW-0233">DNA recombination</keyword>
<dbReference type="PANTHER" id="PTHR30446">
    <property type="entry name" value="RECOMBINATION PROTEIN RECR"/>
    <property type="match status" value="1"/>
</dbReference>
<evidence type="ECO:0000256" key="1">
    <source>
        <dbReference type="ARBA" id="ARBA00022723"/>
    </source>
</evidence>
<evidence type="ECO:0000256" key="4">
    <source>
        <dbReference type="ARBA" id="ARBA00022833"/>
    </source>
</evidence>
<dbReference type="EMBL" id="VSSQ01119242">
    <property type="protein sequence ID" value="MPN52796.1"/>
    <property type="molecule type" value="Genomic_DNA"/>
</dbReference>
<dbReference type="InterPro" id="IPR000093">
    <property type="entry name" value="DNA_Rcmb_RecR"/>
</dbReference>
<dbReference type="Pfam" id="PF13662">
    <property type="entry name" value="Toprim_4"/>
    <property type="match status" value="1"/>
</dbReference>
<dbReference type="AlphaFoldDB" id="A0A645IP16"/>
<evidence type="ECO:0000256" key="3">
    <source>
        <dbReference type="ARBA" id="ARBA00022771"/>
    </source>
</evidence>
<sequence>MQTPKDAFALERAKEYKGKYHILHGVISVTNGTGPSDINISSLIERITSGKVKEIIIATNPNIEGETTAHYIAKILEKYDVIVTRLAYGLPVGGNLDYTDEFTLLKAIEGRKKI</sequence>
<keyword evidence="3" id="KW-0863">Zinc-finger</keyword>
<evidence type="ECO:0000256" key="2">
    <source>
        <dbReference type="ARBA" id="ARBA00022763"/>
    </source>
</evidence>
<evidence type="ECO:0000313" key="8">
    <source>
        <dbReference type="EMBL" id="MPN52796.1"/>
    </source>
</evidence>
<dbReference type="CDD" id="cd01025">
    <property type="entry name" value="TOPRIM_recR"/>
    <property type="match status" value="1"/>
</dbReference>
<dbReference type="Gene3D" id="6.10.250.240">
    <property type="match status" value="1"/>
</dbReference>
<comment type="caution">
    <text evidence="8">The sequence shown here is derived from an EMBL/GenBank/DDBJ whole genome shotgun (WGS) entry which is preliminary data.</text>
</comment>
<feature type="domain" description="Toprim" evidence="7">
    <location>
        <begin position="1"/>
        <end position="91"/>
    </location>
</feature>
<evidence type="ECO:0000256" key="5">
    <source>
        <dbReference type="ARBA" id="ARBA00023172"/>
    </source>
</evidence>
<dbReference type="Pfam" id="PF21175">
    <property type="entry name" value="RecR_C"/>
    <property type="match status" value="1"/>
</dbReference>
<keyword evidence="6" id="KW-0234">DNA repair</keyword>
<dbReference type="PROSITE" id="PS50880">
    <property type="entry name" value="TOPRIM"/>
    <property type="match status" value="1"/>
</dbReference>
<dbReference type="Gene3D" id="3.40.1360.10">
    <property type="match status" value="1"/>
</dbReference>
<dbReference type="GO" id="GO:0008270">
    <property type="term" value="F:zinc ion binding"/>
    <property type="evidence" value="ECO:0007669"/>
    <property type="project" value="UniProtKB-KW"/>
</dbReference>
<keyword evidence="1" id="KW-0479">Metal-binding</keyword>
<evidence type="ECO:0000259" key="7">
    <source>
        <dbReference type="PROSITE" id="PS50880"/>
    </source>
</evidence>
<dbReference type="PANTHER" id="PTHR30446:SF0">
    <property type="entry name" value="RECOMBINATION PROTEIN RECR"/>
    <property type="match status" value="1"/>
</dbReference>
<dbReference type="InterPro" id="IPR006171">
    <property type="entry name" value="TOPRIM_dom"/>
</dbReference>
<gene>
    <name evidence="8" type="primary">recR_60</name>
    <name evidence="8" type="ORF">SDC9_200459</name>
</gene>
<keyword evidence="4" id="KW-0862">Zinc</keyword>
<organism evidence="8">
    <name type="scientific">bioreactor metagenome</name>
    <dbReference type="NCBI Taxonomy" id="1076179"/>
    <lineage>
        <taxon>unclassified sequences</taxon>
        <taxon>metagenomes</taxon>
        <taxon>ecological metagenomes</taxon>
    </lineage>
</organism>
<dbReference type="InterPro" id="IPR023627">
    <property type="entry name" value="Rcmb_RecR"/>
</dbReference>
<evidence type="ECO:0000256" key="6">
    <source>
        <dbReference type="ARBA" id="ARBA00023204"/>
    </source>
</evidence>
<dbReference type="GO" id="GO:0006310">
    <property type="term" value="P:DNA recombination"/>
    <property type="evidence" value="ECO:0007669"/>
    <property type="project" value="UniProtKB-KW"/>
</dbReference>
<dbReference type="SUPFAM" id="SSF111304">
    <property type="entry name" value="Recombination protein RecR"/>
    <property type="match status" value="1"/>
</dbReference>
<keyword evidence="2" id="KW-0227">DNA damage</keyword>
<proteinExistence type="inferred from homology"/>
<accession>A0A645IP16</accession>
<dbReference type="HAMAP" id="MF_00017">
    <property type="entry name" value="RecR"/>
    <property type="match status" value="1"/>
</dbReference>
<dbReference type="InterPro" id="IPR034137">
    <property type="entry name" value="TOPRIM_RecR"/>
</dbReference>
<protein>
    <submittedName>
        <fullName evidence="8">Recombination protein RecR</fullName>
    </submittedName>
</protein>